<feature type="transmembrane region" description="Helical" evidence="1">
    <location>
        <begin position="105"/>
        <end position="124"/>
    </location>
</feature>
<dbReference type="RefSeq" id="WP_089673366.1">
    <property type="nucleotide sequence ID" value="NZ_CP024845.1"/>
</dbReference>
<accession>A0A2H4Q717</accession>
<dbReference type="KEGG" id="hae:halTADL_3415"/>
<accession>A0A1H6WGE3</accession>
<dbReference type="EMBL" id="FNYR01000026">
    <property type="protein sequence ID" value="SEJ16091.1"/>
    <property type="molecule type" value="Genomic_DNA"/>
</dbReference>
<dbReference type="STRING" id="1073996.SAMN05444271_12625"/>
<keyword evidence="1" id="KW-1133">Transmembrane helix</keyword>
<feature type="transmembrane region" description="Helical" evidence="1">
    <location>
        <begin position="67"/>
        <end position="85"/>
    </location>
</feature>
<evidence type="ECO:0000313" key="3">
    <source>
        <dbReference type="Proteomes" id="UP000198888"/>
    </source>
</evidence>
<reference evidence="2 3" key="1">
    <citation type="submission" date="2016-10" db="EMBL/GenBank/DDBJ databases">
        <authorList>
            <person name="de Groot N.N."/>
        </authorList>
    </citation>
    <scope>NUCLEOTIDE SEQUENCE [LARGE SCALE GENOMIC DNA]</scope>
    <source>
        <strain evidence="2 3">DSM 22187</strain>
    </source>
</reference>
<protein>
    <submittedName>
        <fullName evidence="2">Uncharacterized protein</fullName>
    </submittedName>
</protein>
<keyword evidence="3" id="KW-1185">Reference proteome</keyword>
<sequence>MGFREGLSTDTDSVWLPAILAGVVSMPVTVGLHSQLSTFSYGAVSLVGLAVGYYYRDRSTLGIRVGTRMGLVGSLPVLWLYGGFLDPLTSGIGSGLTVASLVETVQILGFFLLAIGISTVMGLAGTVMGIQIGRDAPSTEAS</sequence>
<dbReference type="Pfam" id="PF17647">
    <property type="entry name" value="DUF5518"/>
    <property type="match status" value="1"/>
</dbReference>
<dbReference type="GeneID" id="35004182"/>
<evidence type="ECO:0000313" key="2">
    <source>
        <dbReference type="EMBL" id="SEJ16091.1"/>
    </source>
</evidence>
<dbReference type="Proteomes" id="UP000198888">
    <property type="component" value="Unassembled WGS sequence"/>
</dbReference>
<dbReference type="AlphaFoldDB" id="A0A1H6WGE3"/>
<keyword evidence="1" id="KW-0472">Membrane</keyword>
<feature type="transmembrane region" description="Helical" evidence="1">
    <location>
        <begin position="12"/>
        <end position="32"/>
    </location>
</feature>
<organism evidence="2 3">
    <name type="scientific">Halohasta litchfieldiae</name>
    <dbReference type="NCBI Taxonomy" id="1073996"/>
    <lineage>
        <taxon>Archaea</taxon>
        <taxon>Methanobacteriati</taxon>
        <taxon>Methanobacteriota</taxon>
        <taxon>Stenosarchaea group</taxon>
        <taxon>Halobacteria</taxon>
        <taxon>Halobacteriales</taxon>
        <taxon>Haloferacaceae</taxon>
        <taxon>Halohasta</taxon>
    </lineage>
</organism>
<gene>
    <name evidence="2" type="ORF">SAMN05444271_12625</name>
</gene>
<proteinExistence type="predicted"/>
<dbReference type="OrthoDB" id="177437at2157"/>
<keyword evidence="1" id="KW-0812">Transmembrane</keyword>
<name>A0A1H6WGE3_9EURY</name>
<feature type="transmembrane region" description="Helical" evidence="1">
    <location>
        <begin position="38"/>
        <end position="55"/>
    </location>
</feature>
<evidence type="ECO:0000256" key="1">
    <source>
        <dbReference type="SAM" id="Phobius"/>
    </source>
</evidence>
<dbReference type="InterPro" id="IPR040493">
    <property type="entry name" value="DUF5518"/>
</dbReference>